<name>A0A9Y1IL70_9BETA</name>
<sequence length="516" mass="57569">MWKLFVLLVVHIGIVDGDIKCTWSPPSAKNLNFSVTCESPNNSQFVLENELCGPRKPWSVNPRVSGFVETTSSVNGTSKYTATVQYAPYRVGLYEMSVIYNGNKHSFPYAVSPIITITAIRKHQRDRDVVTCNVTGIFERGRFTILRGPIPIMSADVTAQGTYINTRKMSLILRYENGNMIFEAGFLTKVIEKQYRCGFTAFTCDYVTGYSNGWVMESVEVFDTMWATLEPRSICCSVDGAAETVSWSRIDTCNVTIPLIDLTVPKNNDVEYRTWETESEASVMVLATNPETIAGSAIYTCLRKFNGPLPPAAYQCVLINKNGKALAKSIRVPGRIDIQVTYHPSGMQVACGFDTSVRGRLEIRRAEDGLSVLTMRVPVGIDRPLDTEVIVERNETYTVVKKILSKYIGYDFRCEVTDKCSYATSITQSVHTNPANKRIECNKDKTKQTLTKSPDTSPSTSVTPFTSLTPLTITATRNYTNQFADDVNKTLYRYVACFSNMCAFVTMSIVINAWVG</sequence>
<organism evidence="1">
    <name type="scientific">Mastomys natalensis cytomegalovirus 1</name>
    <dbReference type="NCBI Taxonomy" id="2973541"/>
    <lineage>
        <taxon>Viruses</taxon>
        <taxon>Duplodnaviria</taxon>
        <taxon>Heunggongvirae</taxon>
        <taxon>Peploviricota</taxon>
        <taxon>Herviviricetes</taxon>
        <taxon>Herpesvirales</taxon>
        <taxon>Orthoherpesviridae</taxon>
        <taxon>Betaherpesvirinae</taxon>
        <taxon>Muromegalovirus</taxon>
    </lineage>
</organism>
<dbReference type="EMBL" id="OP429121">
    <property type="protein sequence ID" value="WEG68851.1"/>
    <property type="molecule type" value="Genomic_DNA"/>
</dbReference>
<reference evidence="1" key="2">
    <citation type="submission" date="2023-06" db="EMBL/GenBank/DDBJ databases">
        <title>Isolation and genome sequencing of cytomegaloviruses from Natal multimammate mice (Mastomys natalensis).</title>
        <authorList>
            <person name="Jarvis M.A."/>
            <person name="Davison A.J."/>
        </authorList>
    </citation>
    <scope>NUCLEOTIDE SEQUENCE</scope>
    <source>
        <strain evidence="1">Mnat29</strain>
    </source>
</reference>
<proteinExistence type="predicted"/>
<gene>
    <name evidence="1" type="primary">m138</name>
</gene>
<evidence type="ECO:0000313" key="1">
    <source>
        <dbReference type="EMBL" id="WEG68851.1"/>
    </source>
</evidence>
<accession>A0A9Y1IL70</accession>
<reference evidence="1" key="1">
    <citation type="submission" date="2022-09" db="EMBL/GenBank/DDBJ databases">
        <authorList>
            <person name="Vucak M."/>
            <person name="Davison A.J."/>
        </authorList>
    </citation>
    <scope>NUCLEOTIDE SEQUENCE</scope>
    <source>
        <strain evidence="1">Mnat29</strain>
    </source>
</reference>
<protein>
    <submittedName>
        <fullName evidence="1">Membrane protein m138</fullName>
    </submittedName>
</protein>